<dbReference type="AlphaFoldDB" id="A0A9X6NIK7"/>
<accession>A0A9X6NIK7</accession>
<sequence length="97" mass="10898">MENDEVFDDVHSEADLRDSSVVALRDVEENQADVVIGRVGRAGKTNHVETRLEHCTTVPAEWRGRLKARSYAPAHVNTMARMTADWNMATRAVFSND</sequence>
<evidence type="ECO:0000313" key="2">
    <source>
        <dbReference type="Proteomes" id="UP000192578"/>
    </source>
</evidence>
<dbReference type="EMBL" id="MTYJ01000226">
    <property type="protein sequence ID" value="OWA51401.1"/>
    <property type="molecule type" value="Genomic_DNA"/>
</dbReference>
<reference evidence="2" key="1">
    <citation type="submission" date="2017-01" db="EMBL/GenBank/DDBJ databases">
        <title>Comparative genomics of anhydrobiosis in the tardigrade Hypsibius dujardini.</title>
        <authorList>
            <person name="Yoshida Y."/>
            <person name="Koutsovoulos G."/>
            <person name="Laetsch D."/>
            <person name="Stevens L."/>
            <person name="Kumar S."/>
            <person name="Horikawa D."/>
            <person name="Ishino K."/>
            <person name="Komine S."/>
            <person name="Tomita M."/>
            <person name="Blaxter M."/>
            <person name="Arakawa K."/>
        </authorList>
    </citation>
    <scope>NUCLEOTIDE SEQUENCE [LARGE SCALE GENOMIC DNA]</scope>
    <source>
        <strain evidence="2">Z151</strain>
    </source>
</reference>
<evidence type="ECO:0000313" key="1">
    <source>
        <dbReference type="EMBL" id="OWA51401.1"/>
    </source>
</evidence>
<gene>
    <name evidence="1" type="ORF">BV898_15884</name>
</gene>
<name>A0A9X6NIK7_HYPEX</name>
<dbReference type="Proteomes" id="UP000192578">
    <property type="component" value="Unassembled WGS sequence"/>
</dbReference>
<proteinExistence type="predicted"/>
<protein>
    <submittedName>
        <fullName evidence="1">Uncharacterized protein</fullName>
    </submittedName>
</protein>
<organism evidence="1 2">
    <name type="scientific">Hypsibius exemplaris</name>
    <name type="common">Freshwater tardigrade</name>
    <dbReference type="NCBI Taxonomy" id="2072580"/>
    <lineage>
        <taxon>Eukaryota</taxon>
        <taxon>Metazoa</taxon>
        <taxon>Ecdysozoa</taxon>
        <taxon>Tardigrada</taxon>
        <taxon>Eutardigrada</taxon>
        <taxon>Parachela</taxon>
        <taxon>Hypsibioidea</taxon>
        <taxon>Hypsibiidae</taxon>
        <taxon>Hypsibius</taxon>
    </lineage>
</organism>
<comment type="caution">
    <text evidence="1">The sequence shown here is derived from an EMBL/GenBank/DDBJ whole genome shotgun (WGS) entry which is preliminary data.</text>
</comment>
<keyword evidence="2" id="KW-1185">Reference proteome</keyword>